<comment type="caution">
    <text evidence="1">The sequence shown here is derived from an EMBL/GenBank/DDBJ whole genome shotgun (WGS) entry which is preliminary data.</text>
</comment>
<dbReference type="Proteomes" id="UP000604825">
    <property type="component" value="Unassembled WGS sequence"/>
</dbReference>
<dbReference type="OrthoDB" id="688641at2759"/>
<protein>
    <submittedName>
        <fullName evidence="1">Uncharacterized protein</fullName>
    </submittedName>
</protein>
<dbReference type="AlphaFoldDB" id="A0A811Q2T0"/>
<evidence type="ECO:0000313" key="1">
    <source>
        <dbReference type="EMBL" id="CAD6250894.1"/>
    </source>
</evidence>
<keyword evidence="2" id="KW-1185">Reference proteome</keyword>
<evidence type="ECO:0000313" key="2">
    <source>
        <dbReference type="Proteomes" id="UP000604825"/>
    </source>
</evidence>
<dbReference type="EMBL" id="CAJGYO010000008">
    <property type="protein sequence ID" value="CAD6250894.1"/>
    <property type="molecule type" value="Genomic_DNA"/>
</dbReference>
<organism evidence="1 2">
    <name type="scientific">Miscanthus lutarioriparius</name>
    <dbReference type="NCBI Taxonomy" id="422564"/>
    <lineage>
        <taxon>Eukaryota</taxon>
        <taxon>Viridiplantae</taxon>
        <taxon>Streptophyta</taxon>
        <taxon>Embryophyta</taxon>
        <taxon>Tracheophyta</taxon>
        <taxon>Spermatophyta</taxon>
        <taxon>Magnoliopsida</taxon>
        <taxon>Liliopsida</taxon>
        <taxon>Poales</taxon>
        <taxon>Poaceae</taxon>
        <taxon>PACMAD clade</taxon>
        <taxon>Panicoideae</taxon>
        <taxon>Andropogonodae</taxon>
        <taxon>Andropogoneae</taxon>
        <taxon>Saccharinae</taxon>
        <taxon>Miscanthus</taxon>
    </lineage>
</organism>
<name>A0A811Q2T0_9POAL</name>
<sequence length="140" mass="15975">MAPQEVPDSVALDTIEALDSVDEVPDSIEVVQCPRCGTFHVGGVFGEACFQACREARRCARCGLLHEDYDMPARWLHKMEKFNYEVYIPDVDKLQMNGNTILLPEHVVKKLEENFNTKKLEEAKMKQQCHARVDDGIQDH</sequence>
<gene>
    <name evidence="1" type="ORF">NCGR_LOCUS34663</name>
</gene>
<accession>A0A811Q2T0</accession>
<reference evidence="1" key="1">
    <citation type="submission" date="2020-10" db="EMBL/GenBank/DDBJ databases">
        <authorList>
            <person name="Han B."/>
            <person name="Lu T."/>
            <person name="Zhao Q."/>
            <person name="Huang X."/>
            <person name="Zhao Y."/>
        </authorList>
    </citation>
    <scope>NUCLEOTIDE SEQUENCE</scope>
</reference>
<proteinExistence type="predicted"/>